<dbReference type="GeneID" id="105430213"/>
<dbReference type="Proteomes" id="UP000504615">
    <property type="component" value="Unplaced"/>
</dbReference>
<dbReference type="KEGG" id="pbar:105430213"/>
<dbReference type="AlphaFoldDB" id="A0A6I9WH16"/>
<protein>
    <submittedName>
        <fullName evidence="4">Uncharacterized protein LOC105430213</fullName>
    </submittedName>
</protein>
<feature type="compositionally biased region" description="Gly residues" evidence="1">
    <location>
        <begin position="140"/>
        <end position="154"/>
    </location>
</feature>
<dbReference type="OrthoDB" id="6423999at2759"/>
<proteinExistence type="predicted"/>
<name>A0A6I9WH16_9HYME</name>
<feature type="region of interest" description="Disordered" evidence="1">
    <location>
        <begin position="128"/>
        <end position="173"/>
    </location>
</feature>
<feature type="region of interest" description="Disordered" evidence="1">
    <location>
        <begin position="208"/>
        <end position="241"/>
    </location>
</feature>
<organism evidence="3 4">
    <name type="scientific">Pogonomyrmex barbatus</name>
    <name type="common">red harvester ant</name>
    <dbReference type="NCBI Taxonomy" id="144034"/>
    <lineage>
        <taxon>Eukaryota</taxon>
        <taxon>Metazoa</taxon>
        <taxon>Ecdysozoa</taxon>
        <taxon>Arthropoda</taxon>
        <taxon>Hexapoda</taxon>
        <taxon>Insecta</taxon>
        <taxon>Pterygota</taxon>
        <taxon>Neoptera</taxon>
        <taxon>Endopterygota</taxon>
        <taxon>Hymenoptera</taxon>
        <taxon>Apocrita</taxon>
        <taxon>Aculeata</taxon>
        <taxon>Formicoidea</taxon>
        <taxon>Formicidae</taxon>
        <taxon>Myrmicinae</taxon>
        <taxon>Pogonomyrmex</taxon>
    </lineage>
</organism>
<sequence length="406" mass="43547">MMRVLIISVVFGVCCALVEKSEYATSTEHPKRLSNSEDRLLANIIRAKNSSEELVLDSIDEEETKKSDKKPRTVLHRDSSVERGSSCCGTKYGSNGLARPDYDYNKIPLESGRYPSQYSERHPIDRYGWQTQGRLPGSSIGSGGRPGGGSGSGVYAGSQLGDRYPPRPVYASETANRPSAVGYGLGNGGGYGYGASGYGGYGRPTGHGGSSGSYGVSGTLADGDEFSPGEPAYPDGGVSQQPGNLQAQKAIALKALAGVALIGAAAALASNPVLLPIGIVSGRKKRSETFSEEEQTEFRMDYILYMLRENLAKIRKDGSSDRLIVSPRCVARLTCEIQKDYLSDLGKDVEILSTNRKYHLTNLIRNNVLNTNSVSADVKNLIKLAVGVASENENCDIFTCNYVRKG</sequence>
<evidence type="ECO:0000313" key="3">
    <source>
        <dbReference type="Proteomes" id="UP000504615"/>
    </source>
</evidence>
<evidence type="ECO:0000256" key="2">
    <source>
        <dbReference type="SAM" id="SignalP"/>
    </source>
</evidence>
<evidence type="ECO:0000256" key="1">
    <source>
        <dbReference type="SAM" id="MobiDB-lite"/>
    </source>
</evidence>
<dbReference type="RefSeq" id="XP_011641959.1">
    <property type="nucleotide sequence ID" value="XM_011643657.2"/>
</dbReference>
<feature type="signal peptide" evidence="2">
    <location>
        <begin position="1"/>
        <end position="16"/>
    </location>
</feature>
<gene>
    <name evidence="4" type="primary">LOC105430213</name>
</gene>
<feature type="chain" id="PRO_5027054989" evidence="2">
    <location>
        <begin position="17"/>
        <end position="406"/>
    </location>
</feature>
<reference evidence="4" key="1">
    <citation type="submission" date="2025-08" db="UniProtKB">
        <authorList>
            <consortium name="RefSeq"/>
        </authorList>
    </citation>
    <scope>IDENTIFICATION</scope>
</reference>
<accession>A0A6I9WH16</accession>
<keyword evidence="3" id="KW-1185">Reference proteome</keyword>
<evidence type="ECO:0000313" key="4">
    <source>
        <dbReference type="RefSeq" id="XP_011641959.1"/>
    </source>
</evidence>
<feature type="region of interest" description="Disordered" evidence="1">
    <location>
        <begin position="61"/>
        <end position="80"/>
    </location>
</feature>
<keyword evidence="2" id="KW-0732">Signal</keyword>